<keyword evidence="1" id="KW-0696">RNA-directed RNA polymerase</keyword>
<dbReference type="GO" id="GO:0003968">
    <property type="term" value="F:RNA-directed RNA polymerase activity"/>
    <property type="evidence" value="ECO:0007669"/>
    <property type="project" value="UniProtKB-KW"/>
</dbReference>
<sequence length="953" mass="106950">MKALDVERLDQIIEVLFITWVAIYGRELLRRRPYLRRILRSLDWLISTTAFSGAIHTIKTIKEWAGWCRSRALNGGDDKPPQRLSNVLLLKPPKRIRRKNATTVLLQASYVGRAMPIGGPELDKTALQEHYDDLRHYVPVSDEQACEMAKWATDFIKKNKLQTKMVTPHLDTTHGATLTSSRKEGGLSNDIFVLNSLVDKDTDTVRCPRTNLCILAPSLSNATEAPRELVFYPDECVGKEGNPIDYSGEPRIAQNAGTWDGHVNDYFLIKKCLDTVSTAYEQFKIPVVKREIVREMGYKVRIVTKAPATLQIAGKVVRKILLSAMRQWGPLKHVLRGDRYAAIRRITKLCPPATGVFVSTDLSRATDKVSIKAMLSLWIGLCRALKLNKTLEMVGLTCLGPVYIADEDVPGDLIELPDNVLSDTNYVDYRTVSASRITVNGILMGNPLTWLLLNVSQAWCVTQAWDRAIRESLLGKEWKTVNKKFIDHSYSVCGDDLIAYWPMPVARLYEIELGKLGFVTNVKKHYVSHIGGIFTEIPFLGVGRWHKEPLCQIVKSVTKSVTRVGLASMPYNIVTTARPDPTDPISRRLITVPNEIKRIHSTLKGTRFPGCFPIRGMLKSTSDHERATTIGETSKVLSKYCDKQRLTEVLRFVLRDHIKLLHSRGIVPEFPQSLGGAGYWFVNTARRKCKLHRRAVAALCYGLTSEMDGGVLSRKWQVPQRTSGWWAMAEENAQSDLHADSAFKLVSTANPENKPKIETGKLISRPIRGSVDPRDPEALTSISGLFGPRNPLDYCKREKVRVRTTGMELALADKDLVDFDSANGLYPPDRLVIELALEYERLFTIQMGPMTGGPGYRTSMARICGSLRKEFKRLVSDWPSAKPVTNHSKAITALLDRMNSVVATPSVYSYEPRVGKKEPALLGWHTSAARRGVYASLNWGKLLLDETNSQSED</sequence>
<dbReference type="EMBL" id="ON746423">
    <property type="protein sequence ID" value="UYL95371.1"/>
    <property type="molecule type" value="Genomic_RNA"/>
</dbReference>
<organism evidence="1">
    <name type="scientific">Nanning Narna tick virus 1</name>
    <dbReference type="NCBI Taxonomy" id="2972225"/>
    <lineage>
        <taxon>Viruses</taxon>
        <taxon>Riboviria</taxon>
        <taxon>Orthornavirae</taxon>
        <taxon>Lenarviricota</taxon>
        <taxon>Amabiliviricetes</taxon>
        <taxon>Wolframvirales</taxon>
        <taxon>Narnaviridae</taxon>
    </lineage>
</organism>
<protein>
    <submittedName>
        <fullName evidence="1">RNA-dependent RNA polymerase</fullName>
    </submittedName>
</protein>
<evidence type="ECO:0000313" key="1">
    <source>
        <dbReference type="EMBL" id="UYL95371.1"/>
    </source>
</evidence>
<name>A0A9E7V1W2_9VIRU</name>
<reference evidence="1" key="1">
    <citation type="submission" date="2022-05" db="EMBL/GenBank/DDBJ databases">
        <authorList>
            <person name="Cao W."/>
            <person name="Jia N."/>
            <person name="Lam T.T.-Y."/>
            <person name="Ni X."/>
            <person name="Liu J."/>
        </authorList>
    </citation>
    <scope>NUCLEOTIDE SEQUENCE</scope>
    <source>
        <strain evidence="1">TIGMIC 3</strain>
    </source>
</reference>
<proteinExistence type="predicted"/>
<keyword evidence="1" id="KW-0808">Transferase</keyword>
<keyword evidence="1" id="KW-0548">Nucleotidyltransferase</keyword>
<accession>A0A9E7V1W2</accession>